<reference evidence="2 3" key="1">
    <citation type="submission" date="2021-03" db="EMBL/GenBank/DDBJ databases">
        <title>Paenibacillus artemisicola MWE-103 whole genome sequence.</title>
        <authorList>
            <person name="Ham Y.J."/>
        </authorList>
    </citation>
    <scope>NUCLEOTIDE SEQUENCE [LARGE SCALE GENOMIC DNA]</scope>
    <source>
        <strain evidence="2 3">MWE-103</strain>
    </source>
</reference>
<keyword evidence="3" id="KW-1185">Reference proteome</keyword>
<dbReference type="RefSeq" id="WP_208847830.1">
    <property type="nucleotide sequence ID" value="NZ_JAGGDJ010000006.1"/>
</dbReference>
<dbReference type="EMBL" id="JAGGDJ010000006">
    <property type="protein sequence ID" value="MBO7744899.1"/>
    <property type="molecule type" value="Genomic_DNA"/>
</dbReference>
<evidence type="ECO:0000256" key="1">
    <source>
        <dbReference type="SAM" id="SignalP"/>
    </source>
</evidence>
<evidence type="ECO:0000313" key="2">
    <source>
        <dbReference type="EMBL" id="MBO7744899.1"/>
    </source>
</evidence>
<feature type="chain" id="PRO_5045643484" description="Copper amine oxidase-like protein" evidence="1">
    <location>
        <begin position="22"/>
        <end position="383"/>
    </location>
</feature>
<proteinExistence type="predicted"/>
<feature type="signal peptide" evidence="1">
    <location>
        <begin position="1"/>
        <end position="21"/>
    </location>
</feature>
<keyword evidence="1" id="KW-0732">Signal</keyword>
<dbReference type="Proteomes" id="UP000670947">
    <property type="component" value="Unassembled WGS sequence"/>
</dbReference>
<organism evidence="2 3">
    <name type="scientific">Paenibacillus artemisiicola</name>
    <dbReference type="NCBI Taxonomy" id="1172618"/>
    <lineage>
        <taxon>Bacteria</taxon>
        <taxon>Bacillati</taxon>
        <taxon>Bacillota</taxon>
        <taxon>Bacilli</taxon>
        <taxon>Bacillales</taxon>
        <taxon>Paenibacillaceae</taxon>
        <taxon>Paenibacillus</taxon>
    </lineage>
</organism>
<name>A0ABS3W9C0_9BACL</name>
<protein>
    <recommendedName>
        <fullName evidence="4">Copper amine oxidase-like protein</fullName>
    </recommendedName>
</protein>
<evidence type="ECO:0008006" key="4">
    <source>
        <dbReference type="Google" id="ProtNLM"/>
    </source>
</evidence>
<evidence type="ECO:0000313" key="3">
    <source>
        <dbReference type="Proteomes" id="UP000670947"/>
    </source>
</evidence>
<comment type="caution">
    <text evidence="2">The sequence shown here is derived from an EMBL/GenBank/DDBJ whole genome shotgun (WGS) entry which is preliminary data.</text>
</comment>
<gene>
    <name evidence="2" type="ORF">I8J29_11885</name>
</gene>
<accession>A0ABS3W9C0</accession>
<sequence>MNKKKVIIAATLVGLMGSAVAAEASSFFQKVNGFVRSDIKVIVDGEKTSMKPVFINGQAYLPAKSEADALGYDVKYSAKDRSLTLTSRDQGNEGGNGGEEAQLMKLSGVVQSVTPLDNGAYRLDVVGRGTNSWVLLTVDKETKLTDANGKHVNAKDLKAGTEIEADYGPVMTMSFPGQSHAVNVTVGSQRLVKEDVVTNVKHTDDGWQVTIGQAKDGNGLSQVVLNAGKETKLMNAQGSSIEWESLKPGTKVVAYYGPEMTKSLPPISPVFYLVALTDKPAQDTLAPAQVSEFRALAWSKLPDGQASHVKTKKDEAAVEVVNASESGVLATTEDAKKLLQAVKDKGGKLVTVTYETDQDQLLGPLTVVFDLESKTFIGYNARR</sequence>